<protein>
    <recommendedName>
        <fullName evidence="6">Guanine nucleotide-binding protein-like 3 homolog</fullName>
    </recommendedName>
</protein>
<dbReference type="FunFam" id="1.10.1580.10:FF:000002">
    <property type="entry name" value="Guanine nucleotide-binding protein-like 3 (nucleolar)-like"/>
    <property type="match status" value="1"/>
</dbReference>
<dbReference type="Pfam" id="PF25121">
    <property type="entry name" value="RRM_ESF1"/>
    <property type="match status" value="2"/>
</dbReference>
<keyword evidence="2" id="KW-0547">Nucleotide-binding</keyword>
<dbReference type="PANTHER" id="PTHR11089">
    <property type="entry name" value="GTP-BINDING PROTEIN-RELATED"/>
    <property type="match status" value="1"/>
</dbReference>
<evidence type="ECO:0000256" key="1">
    <source>
        <dbReference type="ARBA" id="ARBA00004604"/>
    </source>
</evidence>
<name>A0A915LIS2_MELJA</name>
<keyword evidence="3" id="KW-0175">Coiled coil</keyword>
<dbReference type="PRINTS" id="PR00326">
    <property type="entry name" value="GTP1OBG"/>
</dbReference>
<evidence type="ECO:0000313" key="10">
    <source>
        <dbReference type="WBParaSite" id="scaffold12437_cov162.g16294"/>
    </source>
</evidence>
<evidence type="ECO:0000313" key="9">
    <source>
        <dbReference type="Proteomes" id="UP000887561"/>
    </source>
</evidence>
<dbReference type="Pfam" id="PF08701">
    <property type="entry name" value="GN3L_Grn1"/>
    <property type="match status" value="1"/>
</dbReference>
<dbReference type="InterPro" id="IPR012580">
    <property type="entry name" value="NUC153"/>
</dbReference>
<dbReference type="Pfam" id="PF08159">
    <property type="entry name" value="NUC153"/>
    <property type="match status" value="1"/>
</dbReference>
<evidence type="ECO:0000256" key="2">
    <source>
        <dbReference type="ARBA" id="ARBA00022741"/>
    </source>
</evidence>
<accession>A0A915LIS2</accession>
<dbReference type="AlphaFoldDB" id="A0A915LIS2"/>
<dbReference type="InterPro" id="IPR050755">
    <property type="entry name" value="TRAFAC_YlqF/YawG_RiboMat"/>
</dbReference>
<dbReference type="InterPro" id="IPR014813">
    <property type="entry name" value="Gnl3_N_dom"/>
</dbReference>
<dbReference type="InterPro" id="IPR006073">
    <property type="entry name" value="GTP-bd"/>
</dbReference>
<feature type="compositionally biased region" description="Basic residues" evidence="7">
    <location>
        <begin position="156"/>
        <end position="170"/>
    </location>
</feature>
<feature type="region of interest" description="Disordered" evidence="7">
    <location>
        <begin position="1029"/>
        <end position="1116"/>
    </location>
</feature>
<feature type="region of interest" description="Disordered" evidence="7">
    <location>
        <begin position="156"/>
        <end position="175"/>
    </location>
</feature>
<evidence type="ECO:0000256" key="5">
    <source>
        <dbReference type="ARBA" id="ARBA00023242"/>
    </source>
</evidence>
<dbReference type="Proteomes" id="UP000887561">
    <property type="component" value="Unplaced"/>
</dbReference>
<feature type="domain" description="CP-type G" evidence="8">
    <location>
        <begin position="271"/>
        <end position="451"/>
    </location>
</feature>
<dbReference type="InterPro" id="IPR027417">
    <property type="entry name" value="P-loop_NTPase"/>
</dbReference>
<dbReference type="Pfam" id="PF01926">
    <property type="entry name" value="MMR_HSR1"/>
    <property type="match status" value="1"/>
</dbReference>
<evidence type="ECO:0000259" key="8">
    <source>
        <dbReference type="PROSITE" id="PS51721"/>
    </source>
</evidence>
<dbReference type="InterPro" id="IPR030378">
    <property type="entry name" value="G_CP_dom"/>
</dbReference>
<comment type="subcellular location">
    <subcellularLocation>
        <location evidence="1">Nucleus</location>
        <location evidence="1">Nucleolus</location>
    </subcellularLocation>
</comment>
<feature type="compositionally biased region" description="Polar residues" evidence="7">
    <location>
        <begin position="1043"/>
        <end position="1053"/>
    </location>
</feature>
<proteinExistence type="predicted"/>
<dbReference type="Gene3D" id="1.10.1580.10">
    <property type="match status" value="1"/>
</dbReference>
<dbReference type="GO" id="GO:0005730">
    <property type="term" value="C:nucleolus"/>
    <property type="evidence" value="ECO:0007669"/>
    <property type="project" value="UniProtKB-SubCell"/>
</dbReference>
<dbReference type="GO" id="GO:0005525">
    <property type="term" value="F:GTP binding"/>
    <property type="evidence" value="ECO:0007669"/>
    <property type="project" value="UniProtKB-KW"/>
</dbReference>
<dbReference type="WBParaSite" id="scaffold12437_cov162.g16294">
    <property type="protein sequence ID" value="scaffold12437_cov162.g16294"/>
    <property type="gene ID" value="scaffold12437_cov162.g16294"/>
</dbReference>
<keyword evidence="4" id="KW-0342">GTP-binding</keyword>
<feature type="region of interest" description="Disordered" evidence="7">
    <location>
        <begin position="696"/>
        <end position="729"/>
    </location>
</feature>
<dbReference type="PROSITE" id="PS51721">
    <property type="entry name" value="G_CP"/>
    <property type="match status" value="1"/>
</dbReference>
<feature type="compositionally biased region" description="Acidic residues" evidence="7">
    <location>
        <begin position="707"/>
        <end position="727"/>
    </location>
</feature>
<evidence type="ECO:0000256" key="7">
    <source>
        <dbReference type="SAM" id="MobiDB-lite"/>
    </source>
</evidence>
<dbReference type="CDD" id="cd04178">
    <property type="entry name" value="Nucleostemin_like"/>
    <property type="match status" value="1"/>
</dbReference>
<evidence type="ECO:0000256" key="3">
    <source>
        <dbReference type="ARBA" id="ARBA00023054"/>
    </source>
</evidence>
<dbReference type="FunFam" id="3.40.50.300:FF:000493">
    <property type="entry name" value="Guanine nucleotide-binding protein-like 3-like protein"/>
    <property type="match status" value="1"/>
</dbReference>
<reference evidence="10" key="1">
    <citation type="submission" date="2022-11" db="UniProtKB">
        <authorList>
            <consortium name="WormBaseParasite"/>
        </authorList>
    </citation>
    <scope>IDENTIFICATION</scope>
</reference>
<keyword evidence="5" id="KW-0539">Nucleus</keyword>
<feature type="compositionally biased region" description="Acidic residues" evidence="7">
    <location>
        <begin position="1056"/>
        <end position="1072"/>
    </location>
</feature>
<dbReference type="Gene3D" id="3.40.50.300">
    <property type="entry name" value="P-loop containing nucleotide triphosphate hydrolases"/>
    <property type="match status" value="1"/>
</dbReference>
<dbReference type="SUPFAM" id="SSF52540">
    <property type="entry name" value="P-loop containing nucleoside triphosphate hydrolases"/>
    <property type="match status" value="1"/>
</dbReference>
<evidence type="ECO:0000256" key="4">
    <source>
        <dbReference type="ARBA" id="ARBA00023134"/>
    </source>
</evidence>
<dbReference type="PANTHER" id="PTHR11089:SF30">
    <property type="entry name" value="GUANINE NUCLEOTIDE-BINDING PROTEIN-LIKE 3 HOMOLOG"/>
    <property type="match status" value="1"/>
</dbReference>
<organism evidence="9 10">
    <name type="scientific">Meloidogyne javanica</name>
    <name type="common">Root-knot nematode worm</name>
    <dbReference type="NCBI Taxonomy" id="6303"/>
    <lineage>
        <taxon>Eukaryota</taxon>
        <taxon>Metazoa</taxon>
        <taxon>Ecdysozoa</taxon>
        <taxon>Nematoda</taxon>
        <taxon>Chromadorea</taxon>
        <taxon>Rhabditida</taxon>
        <taxon>Tylenchina</taxon>
        <taxon>Tylenchomorpha</taxon>
        <taxon>Tylenchoidea</taxon>
        <taxon>Meloidogynidae</taxon>
        <taxon>Meloidogyninae</taxon>
        <taxon>Meloidogyne</taxon>
        <taxon>Meloidogyne incognita group</taxon>
    </lineage>
</organism>
<evidence type="ECO:0000256" key="6">
    <source>
        <dbReference type="ARBA" id="ARBA00069022"/>
    </source>
</evidence>
<dbReference type="InterPro" id="IPR056750">
    <property type="entry name" value="RRM_ESF1"/>
</dbReference>
<dbReference type="InterPro" id="IPR023179">
    <property type="entry name" value="GTP-bd_ortho_bundle_sf"/>
</dbReference>
<keyword evidence="9" id="KW-1185">Reference proteome</keyword>
<sequence length="1129" mass="128457">MDPNLYAAMTLEERTQCIAIFTQIEDDFARLKAPACAGNLKAEHLPIFTVVFKDIYFRLHDNSNLIGLNPMLAVVEGWPNVDIYKGAADLKNDYITKVEILSPLFVNIRNMINNSNWGFRDYALWSQFGKEKPSKRLTCKKKYKIQRKVREHSKKIKKLDKASAKKKGRKGEKSIAVPGKCPFKEDLLKEAETRREQIKDEAREKKLKVKASLKLKRRGKQINKEVKKSLEEFVKKAENDRALFESAHDQYLVDSLPEIVESDGKSARTYASEVRKTIENADILIEVLDARDPIGSRSPKIEKLIIDKGKRLVLLLNKIDLVPKDNVKKWLLYFRNCLPTIAFKASVQEQTQKLGRFSHSNLLSASNSSKCVGADLVMKLLGNYCRVKDIKTSIRVGVIGFPNVGKSSVINSLKRKRACQTGATPGLTRQMQEIQLDKHFCLIDSPGVVLESKKNGENFDLAELALKNAVRVETLSDPCTPVKAVLRRCSVKMLMLHYNIPEFDDCDSFLALLAKRSGRMKKGGRPDLNAAAKQVLNDWNSGKLHYFTEPPEQQIVSEFQPELVSEFVKEFDLDNLEENIRVLVDSLPDQRMVSVFAYDASLPISDGNMEVTINENEVNDGEMEVDDQNKNNKFCEDKNAFVSPEVLKNTDGNEQRFEAMLTDKRFDDRDFHVDKRGKPIRGQGGNFAKRIYEMTRGEAPDVNSSSSEDEEDKSEISDEENTGPDLEEGVRRVEWASTRLAICNMDWSKISAEALMIVIQSLKPPSGVIHSVSVYLRTRQAIHAYELDRLRYYYAVCHCDTIETAIAIYEACDGVEYESSGVRFDLRFIPDEMDFEENRLRDRITQEEINLARFKPKNVKTHPLQCSNPKLSWEEGDFERKMKMKNAFESETKLEDFESLVAPGSDEDEETQKNRYQILISAARESAMEKGDMFSVKQFSNKEEKKEIELLSNEKFVSLNDKKDGIEDDGNNEKNDDNANWHQVKKDERFTALFHDSAFAIDKTHSQYKGGDLANRQVYGKISQKRRIETTTNDLLPDKEDNNSLVESTSSTPEEAGSDDSFYDSELDEEFADAANRSVHDPSTPFVPVQESPREEKKLGTTLSGRTLGSMDSAKASKSGWGFWLCKFE</sequence>